<dbReference type="PANTHER" id="PTHR46238:SF8">
    <property type="entry name" value="ENDONUCLEASE_EXONUCLEASE_PHOSPHATASE DOMAIN-CONTAINING PROTEIN"/>
    <property type="match status" value="1"/>
</dbReference>
<comment type="caution">
    <text evidence="1">The sequence shown here is derived from an EMBL/GenBank/DDBJ whole genome shotgun (WGS) entry which is preliminary data.</text>
</comment>
<dbReference type="Proteomes" id="UP000224567">
    <property type="component" value="Unassembled WGS sequence"/>
</dbReference>
<protein>
    <submittedName>
        <fullName evidence="1">Uncharacterized protein</fullName>
    </submittedName>
</protein>
<dbReference type="Gene3D" id="3.30.890.10">
    <property type="entry name" value="Methyl-cpg-binding Protein 2, Chain A"/>
    <property type="match status" value="1"/>
</dbReference>
<dbReference type="PANTHER" id="PTHR46238">
    <property type="entry name" value="REVERSE TRANSCRIPTASE DOMAIN-CONTAINING PROTEIN"/>
    <property type="match status" value="1"/>
</dbReference>
<keyword evidence="2" id="KW-1185">Reference proteome</keyword>
<sequence length="214" mass="24627">MDRIRNEVIRDKAGVTSVKDEMHEARLRWFEHVRRDTDALMRRCERLAMDGFRREIYISAETNARFETAKLNKADFVVEEGKEVDLATPLSVESESKMKVPTKEAVAKTVTPVHKVNRSVEVNVKRPSRLPEDWKFEMKVRTNGSSAGAIDNMYANGTPLTSKHLQSTSPGTLSYAFSRSMKTIWNSEDYWQLANRFGLGQHLETKEDWLRSNC</sequence>
<reference evidence="2" key="2">
    <citation type="journal article" date="2017" name="J. Anim. Genet.">
        <title>Multiple reference genome sequences of hot pepper reveal the massive evolution of plant disease resistance genes by retroduplication.</title>
        <authorList>
            <person name="Kim S."/>
            <person name="Park J."/>
            <person name="Yeom S.-I."/>
            <person name="Kim Y.-M."/>
            <person name="Seo E."/>
            <person name="Kim K.-T."/>
            <person name="Kim M.-S."/>
            <person name="Lee J.M."/>
            <person name="Cheong K."/>
            <person name="Shin H.-S."/>
            <person name="Kim S.-B."/>
            <person name="Han K."/>
            <person name="Lee J."/>
            <person name="Park M."/>
            <person name="Lee H.-A."/>
            <person name="Lee H.-Y."/>
            <person name="Lee Y."/>
            <person name="Oh S."/>
            <person name="Lee J.H."/>
            <person name="Choi E."/>
            <person name="Choi E."/>
            <person name="Lee S.E."/>
            <person name="Jeon J."/>
            <person name="Kim H."/>
            <person name="Choi G."/>
            <person name="Song H."/>
            <person name="Lee J."/>
            <person name="Lee S.-C."/>
            <person name="Kwon J.-K."/>
            <person name="Lee H.-Y."/>
            <person name="Koo N."/>
            <person name="Hong Y."/>
            <person name="Kim R.W."/>
            <person name="Kang W.-H."/>
            <person name="Huh J.H."/>
            <person name="Kang B.-C."/>
            <person name="Yang T.-J."/>
            <person name="Lee Y.-H."/>
            <person name="Bennetzen J.L."/>
            <person name="Choi D."/>
        </authorList>
    </citation>
    <scope>NUCLEOTIDE SEQUENCE [LARGE SCALE GENOMIC DNA]</scope>
    <source>
        <strain evidence="2">cv. PBC81</strain>
    </source>
</reference>
<name>A0A2G2VPQ7_CAPBA</name>
<evidence type="ECO:0000313" key="1">
    <source>
        <dbReference type="EMBL" id="PHT34965.1"/>
    </source>
</evidence>
<organism evidence="1 2">
    <name type="scientific">Capsicum baccatum</name>
    <name type="common">Peruvian pepper</name>
    <dbReference type="NCBI Taxonomy" id="33114"/>
    <lineage>
        <taxon>Eukaryota</taxon>
        <taxon>Viridiplantae</taxon>
        <taxon>Streptophyta</taxon>
        <taxon>Embryophyta</taxon>
        <taxon>Tracheophyta</taxon>
        <taxon>Spermatophyta</taxon>
        <taxon>Magnoliopsida</taxon>
        <taxon>eudicotyledons</taxon>
        <taxon>Gunneridae</taxon>
        <taxon>Pentapetalae</taxon>
        <taxon>asterids</taxon>
        <taxon>lamiids</taxon>
        <taxon>Solanales</taxon>
        <taxon>Solanaceae</taxon>
        <taxon>Solanoideae</taxon>
        <taxon>Capsiceae</taxon>
        <taxon>Capsicum</taxon>
    </lineage>
</organism>
<proteinExistence type="predicted"/>
<reference evidence="1 2" key="1">
    <citation type="journal article" date="2017" name="Genome Biol.">
        <title>New reference genome sequences of hot pepper reveal the massive evolution of plant disease-resistance genes by retroduplication.</title>
        <authorList>
            <person name="Kim S."/>
            <person name="Park J."/>
            <person name="Yeom S.I."/>
            <person name="Kim Y.M."/>
            <person name="Seo E."/>
            <person name="Kim K.T."/>
            <person name="Kim M.S."/>
            <person name="Lee J.M."/>
            <person name="Cheong K."/>
            <person name="Shin H.S."/>
            <person name="Kim S.B."/>
            <person name="Han K."/>
            <person name="Lee J."/>
            <person name="Park M."/>
            <person name="Lee H.A."/>
            <person name="Lee H.Y."/>
            <person name="Lee Y."/>
            <person name="Oh S."/>
            <person name="Lee J.H."/>
            <person name="Choi E."/>
            <person name="Choi E."/>
            <person name="Lee S.E."/>
            <person name="Jeon J."/>
            <person name="Kim H."/>
            <person name="Choi G."/>
            <person name="Song H."/>
            <person name="Lee J."/>
            <person name="Lee S.C."/>
            <person name="Kwon J.K."/>
            <person name="Lee H.Y."/>
            <person name="Koo N."/>
            <person name="Hong Y."/>
            <person name="Kim R.W."/>
            <person name="Kang W.H."/>
            <person name="Huh J.H."/>
            <person name="Kang B.C."/>
            <person name="Yang T.J."/>
            <person name="Lee Y.H."/>
            <person name="Bennetzen J.L."/>
            <person name="Choi D."/>
        </authorList>
    </citation>
    <scope>NUCLEOTIDE SEQUENCE [LARGE SCALE GENOMIC DNA]</scope>
    <source>
        <strain evidence="2">cv. PBC81</strain>
    </source>
</reference>
<evidence type="ECO:0000313" key="2">
    <source>
        <dbReference type="Proteomes" id="UP000224567"/>
    </source>
</evidence>
<dbReference type="OrthoDB" id="10072024at2759"/>
<gene>
    <name evidence="1" type="ORF">CQW23_26765</name>
</gene>
<accession>A0A2G2VPQ7</accession>
<dbReference type="EMBL" id="MLFT02000011">
    <property type="protein sequence ID" value="PHT34965.1"/>
    <property type="molecule type" value="Genomic_DNA"/>
</dbReference>
<dbReference type="AlphaFoldDB" id="A0A2G2VPQ7"/>